<dbReference type="Proteomes" id="UP000230423">
    <property type="component" value="Unassembled WGS sequence"/>
</dbReference>
<keyword evidence="2" id="KW-1185">Reference proteome</keyword>
<dbReference type="AlphaFoldDB" id="A0A2G9U6T4"/>
<evidence type="ECO:0000313" key="1">
    <source>
        <dbReference type="EMBL" id="PIO65956.1"/>
    </source>
</evidence>
<dbReference type="OrthoDB" id="5858873at2759"/>
<evidence type="ECO:0000313" key="2">
    <source>
        <dbReference type="Proteomes" id="UP000230423"/>
    </source>
</evidence>
<protein>
    <submittedName>
        <fullName evidence="1">Uncharacterized protein</fullName>
    </submittedName>
</protein>
<gene>
    <name evidence="1" type="ORF">TELCIR_12347</name>
</gene>
<organism evidence="1 2">
    <name type="scientific">Teladorsagia circumcincta</name>
    <name type="common">Brown stomach worm</name>
    <name type="synonym">Ostertagia circumcincta</name>
    <dbReference type="NCBI Taxonomy" id="45464"/>
    <lineage>
        <taxon>Eukaryota</taxon>
        <taxon>Metazoa</taxon>
        <taxon>Ecdysozoa</taxon>
        <taxon>Nematoda</taxon>
        <taxon>Chromadorea</taxon>
        <taxon>Rhabditida</taxon>
        <taxon>Rhabditina</taxon>
        <taxon>Rhabditomorpha</taxon>
        <taxon>Strongyloidea</taxon>
        <taxon>Trichostrongylidae</taxon>
        <taxon>Teladorsagia</taxon>
    </lineage>
</organism>
<reference evidence="1 2" key="1">
    <citation type="submission" date="2015-09" db="EMBL/GenBank/DDBJ databases">
        <title>Draft genome of the parasitic nematode Teladorsagia circumcincta isolate WARC Sus (inbred).</title>
        <authorList>
            <person name="Mitreva M."/>
        </authorList>
    </citation>
    <scope>NUCLEOTIDE SEQUENCE [LARGE SCALE GENOMIC DNA]</scope>
    <source>
        <strain evidence="1 2">S</strain>
    </source>
</reference>
<dbReference type="EMBL" id="KZ348604">
    <property type="protein sequence ID" value="PIO65956.1"/>
    <property type="molecule type" value="Genomic_DNA"/>
</dbReference>
<name>A0A2G9U6T4_TELCI</name>
<accession>A0A2G9U6T4</accession>
<proteinExistence type="predicted"/>
<sequence length="106" mass="12010">MPFVSENIAKIIYGDQFEERKDEITKTMAAGTAPNGEKLRGNHETVMTVLCGPKTKSSQVVKKKPKLVQKAGVGRNQDLTYRSVMPKVDPSRLDNSFQQEFRHFVR</sequence>